<evidence type="ECO:0000256" key="5">
    <source>
        <dbReference type="PROSITE-ProRule" id="PRU00169"/>
    </source>
</evidence>
<dbReference type="GO" id="GO:0006355">
    <property type="term" value="P:regulation of DNA-templated transcription"/>
    <property type="evidence" value="ECO:0007669"/>
    <property type="project" value="InterPro"/>
</dbReference>
<evidence type="ECO:0000313" key="8">
    <source>
        <dbReference type="EMBL" id="TDD59587.1"/>
    </source>
</evidence>
<accession>A0A4V2YPU6</accession>
<keyword evidence="9" id="KW-1185">Reference proteome</keyword>
<evidence type="ECO:0000256" key="4">
    <source>
        <dbReference type="ARBA" id="ARBA00023163"/>
    </source>
</evidence>
<keyword evidence="1 5" id="KW-0597">Phosphoprotein</keyword>
<keyword evidence="4" id="KW-0804">Transcription</keyword>
<dbReference type="Pfam" id="PF00196">
    <property type="entry name" value="GerE"/>
    <property type="match status" value="1"/>
</dbReference>
<dbReference type="PANTHER" id="PTHR43214">
    <property type="entry name" value="TWO-COMPONENT RESPONSE REGULATOR"/>
    <property type="match status" value="1"/>
</dbReference>
<dbReference type="SUPFAM" id="SSF52172">
    <property type="entry name" value="CheY-like"/>
    <property type="match status" value="1"/>
</dbReference>
<dbReference type="SUPFAM" id="SSF46894">
    <property type="entry name" value="C-terminal effector domain of the bipartite response regulators"/>
    <property type="match status" value="1"/>
</dbReference>
<feature type="domain" description="HTH luxR-type" evidence="6">
    <location>
        <begin position="149"/>
        <end position="214"/>
    </location>
</feature>
<name>A0A4V2YPU6_9ACTN</name>
<evidence type="ECO:0000256" key="3">
    <source>
        <dbReference type="ARBA" id="ARBA00023125"/>
    </source>
</evidence>
<dbReference type="InterPro" id="IPR000792">
    <property type="entry name" value="Tscrpt_reg_LuxR_C"/>
</dbReference>
<dbReference type="InterPro" id="IPR039420">
    <property type="entry name" value="WalR-like"/>
</dbReference>
<dbReference type="Gene3D" id="3.40.50.2300">
    <property type="match status" value="1"/>
</dbReference>
<organism evidence="8 9">
    <name type="scientific">Kribbella antibiotica</name>
    <dbReference type="NCBI Taxonomy" id="190195"/>
    <lineage>
        <taxon>Bacteria</taxon>
        <taxon>Bacillati</taxon>
        <taxon>Actinomycetota</taxon>
        <taxon>Actinomycetes</taxon>
        <taxon>Propionibacteriales</taxon>
        <taxon>Kribbellaceae</taxon>
        <taxon>Kribbella</taxon>
    </lineage>
</organism>
<evidence type="ECO:0000259" key="7">
    <source>
        <dbReference type="PROSITE" id="PS50110"/>
    </source>
</evidence>
<evidence type="ECO:0000259" key="6">
    <source>
        <dbReference type="PROSITE" id="PS50043"/>
    </source>
</evidence>
<dbReference type="CDD" id="cd06170">
    <property type="entry name" value="LuxR_C_like"/>
    <property type="match status" value="1"/>
</dbReference>
<dbReference type="SMART" id="SM00448">
    <property type="entry name" value="REC"/>
    <property type="match status" value="1"/>
</dbReference>
<dbReference type="CDD" id="cd17535">
    <property type="entry name" value="REC_NarL-like"/>
    <property type="match status" value="1"/>
</dbReference>
<dbReference type="AlphaFoldDB" id="A0A4V2YPU6"/>
<dbReference type="InterPro" id="IPR001789">
    <property type="entry name" value="Sig_transdc_resp-reg_receiver"/>
</dbReference>
<dbReference type="SMART" id="SM00421">
    <property type="entry name" value="HTH_LUXR"/>
    <property type="match status" value="1"/>
</dbReference>
<dbReference type="OrthoDB" id="9808843at2"/>
<dbReference type="GO" id="GO:0003677">
    <property type="term" value="F:DNA binding"/>
    <property type="evidence" value="ECO:0007669"/>
    <property type="project" value="UniProtKB-KW"/>
</dbReference>
<dbReference type="Proteomes" id="UP000295124">
    <property type="component" value="Unassembled WGS sequence"/>
</dbReference>
<evidence type="ECO:0000256" key="1">
    <source>
        <dbReference type="ARBA" id="ARBA00022553"/>
    </source>
</evidence>
<evidence type="ECO:0000256" key="2">
    <source>
        <dbReference type="ARBA" id="ARBA00023015"/>
    </source>
</evidence>
<dbReference type="PROSITE" id="PS50043">
    <property type="entry name" value="HTH_LUXR_2"/>
    <property type="match status" value="1"/>
</dbReference>
<keyword evidence="3" id="KW-0238">DNA-binding</keyword>
<sequence length="221" mass="22890">MSERSPVIRVVLADDHPVVRAGLAALLTSLPGIEVVGVASTGREAVREVITSRPDVAVLDLQMPDLDGFAATRELARSAPDVAVLVLTMFEDDDSVFAAMRAGARGYLVKGAEQDEIARAIRAVAAGEAIFGPGVARRVLGFFSAPAPTAEPFPELTSREREILDLLAAGLSNPAIADRLHLASKTVANNVSAIFTKLGIADRSAAIIQARNAGLGGSGGA</sequence>
<dbReference type="RefSeq" id="WP_132167843.1">
    <property type="nucleotide sequence ID" value="NZ_SMKX01000034.1"/>
</dbReference>
<dbReference type="PROSITE" id="PS00622">
    <property type="entry name" value="HTH_LUXR_1"/>
    <property type="match status" value="1"/>
</dbReference>
<comment type="caution">
    <text evidence="8">The sequence shown here is derived from an EMBL/GenBank/DDBJ whole genome shotgun (WGS) entry which is preliminary data.</text>
</comment>
<reference evidence="8 9" key="1">
    <citation type="submission" date="2019-03" db="EMBL/GenBank/DDBJ databases">
        <title>Draft genome sequences of novel Actinobacteria.</title>
        <authorList>
            <person name="Sahin N."/>
            <person name="Ay H."/>
            <person name="Saygin H."/>
        </authorList>
    </citation>
    <scope>NUCLEOTIDE SEQUENCE [LARGE SCALE GENOMIC DNA]</scope>
    <source>
        <strain evidence="8 9">JCM 13523</strain>
    </source>
</reference>
<feature type="modified residue" description="4-aspartylphosphate" evidence="5">
    <location>
        <position position="60"/>
    </location>
</feature>
<proteinExistence type="predicted"/>
<evidence type="ECO:0000313" key="9">
    <source>
        <dbReference type="Proteomes" id="UP000295124"/>
    </source>
</evidence>
<dbReference type="InterPro" id="IPR016032">
    <property type="entry name" value="Sig_transdc_resp-reg_C-effctor"/>
</dbReference>
<dbReference type="PRINTS" id="PR00038">
    <property type="entry name" value="HTHLUXR"/>
</dbReference>
<dbReference type="InterPro" id="IPR011006">
    <property type="entry name" value="CheY-like_superfamily"/>
</dbReference>
<dbReference type="GO" id="GO:0000160">
    <property type="term" value="P:phosphorelay signal transduction system"/>
    <property type="evidence" value="ECO:0007669"/>
    <property type="project" value="InterPro"/>
</dbReference>
<dbReference type="Pfam" id="PF00072">
    <property type="entry name" value="Response_reg"/>
    <property type="match status" value="1"/>
</dbReference>
<dbReference type="InterPro" id="IPR058245">
    <property type="entry name" value="NreC/VraR/RcsB-like_REC"/>
</dbReference>
<dbReference type="PROSITE" id="PS50110">
    <property type="entry name" value="RESPONSE_REGULATORY"/>
    <property type="match status" value="1"/>
</dbReference>
<feature type="domain" description="Response regulatory" evidence="7">
    <location>
        <begin position="9"/>
        <end position="125"/>
    </location>
</feature>
<dbReference type="EMBL" id="SMKX01000034">
    <property type="protein sequence ID" value="TDD59587.1"/>
    <property type="molecule type" value="Genomic_DNA"/>
</dbReference>
<keyword evidence="2" id="KW-0805">Transcription regulation</keyword>
<dbReference type="PANTHER" id="PTHR43214:SF24">
    <property type="entry name" value="TRANSCRIPTIONAL REGULATORY PROTEIN NARL-RELATED"/>
    <property type="match status" value="1"/>
</dbReference>
<gene>
    <name evidence="8" type="ORF">E1263_14660</name>
</gene>
<protein>
    <submittedName>
        <fullName evidence="8">Response regulator transcription factor</fullName>
    </submittedName>
</protein>